<evidence type="ECO:0000256" key="9">
    <source>
        <dbReference type="ARBA" id="ARBA00030003"/>
    </source>
</evidence>
<dbReference type="PROSITE" id="PS00396">
    <property type="entry name" value="TOPO_IA_1"/>
    <property type="match status" value="1"/>
</dbReference>
<dbReference type="GO" id="GO:0006310">
    <property type="term" value="P:DNA recombination"/>
    <property type="evidence" value="ECO:0007669"/>
    <property type="project" value="TreeGrafter"/>
</dbReference>
<evidence type="ECO:0000313" key="16">
    <source>
        <dbReference type="Proteomes" id="UP000184389"/>
    </source>
</evidence>
<feature type="domain" description="Topo IA-type catalytic" evidence="14">
    <location>
        <begin position="151"/>
        <end position="574"/>
    </location>
</feature>
<evidence type="ECO:0000256" key="5">
    <source>
        <dbReference type="ARBA" id="ARBA00022842"/>
    </source>
</evidence>
<dbReference type="NCBIfam" id="TIGR01056">
    <property type="entry name" value="topB"/>
    <property type="match status" value="1"/>
</dbReference>
<dbReference type="InterPro" id="IPR013824">
    <property type="entry name" value="Topo_IA_cen_sub1"/>
</dbReference>
<comment type="similarity">
    <text evidence="2">Belongs to the type IA topoisomerase family.</text>
</comment>
<dbReference type="Pfam" id="PF13342">
    <property type="entry name" value="Toprim_Crpt"/>
    <property type="match status" value="1"/>
</dbReference>
<name>A0A1M5YGE9_9FIRM</name>
<dbReference type="GO" id="GO:0006281">
    <property type="term" value="P:DNA repair"/>
    <property type="evidence" value="ECO:0007669"/>
    <property type="project" value="TreeGrafter"/>
</dbReference>
<dbReference type="InterPro" id="IPR025589">
    <property type="entry name" value="Toprim_C_rpt"/>
</dbReference>
<evidence type="ECO:0000256" key="8">
    <source>
        <dbReference type="ARBA" id="ARBA00023235"/>
    </source>
</evidence>
<dbReference type="InterPro" id="IPR006171">
    <property type="entry name" value="TOPRIM_dom"/>
</dbReference>
<dbReference type="InterPro" id="IPR023405">
    <property type="entry name" value="Topo_IA_core_domain"/>
</dbReference>
<reference evidence="15 16" key="1">
    <citation type="submission" date="2016-11" db="EMBL/GenBank/DDBJ databases">
        <authorList>
            <person name="Jaros S."/>
            <person name="Januszkiewicz K."/>
            <person name="Wedrychowicz H."/>
        </authorList>
    </citation>
    <scope>NUCLEOTIDE SEQUENCE [LARGE SCALE GENOMIC DNA]</scope>
    <source>
        <strain evidence="15 16">DSM 13106</strain>
    </source>
</reference>
<evidence type="ECO:0000313" key="15">
    <source>
        <dbReference type="EMBL" id="SHI10979.1"/>
    </source>
</evidence>
<dbReference type="InterPro" id="IPR000380">
    <property type="entry name" value="Topo_IA"/>
</dbReference>
<dbReference type="OrthoDB" id="9803554at2"/>
<dbReference type="PANTHER" id="PTHR11390">
    <property type="entry name" value="PROKARYOTIC DNA TOPOISOMERASE"/>
    <property type="match status" value="1"/>
</dbReference>
<evidence type="ECO:0000256" key="2">
    <source>
        <dbReference type="ARBA" id="ARBA00009446"/>
    </source>
</evidence>
<keyword evidence="8 15" id="KW-0413">Isomerase</keyword>
<dbReference type="CDD" id="cd03362">
    <property type="entry name" value="TOPRIM_TopoIA_TopoIII"/>
    <property type="match status" value="1"/>
</dbReference>
<sequence length="684" mass="78779">MKLIITEKPSVAMSIAKVLGVHGRKDGYIESKEYIISWCVGHLVGLAQADKYNEKYKKWRYEDLPIIPSKFQYDLFVKTKKQYEILNKLLNRSDVLEVINACDSGREGELIFRLVYYHSKCQKPMKRLWISSMEDSAIEDGFKNLKDGKEFNNLYKSALARSQADWIVGINATRLFTVLYNQLLSVGRVQTPTLALIVNREEDIRSFRKEKFYHLDLYLDGFMASSERIKEKDEANELKNLCIGEMAIAKDVKKEKKNVNPPLPFDLTSLQREANRLFGYTAKQTLDYTQSLYEKKWVTYPRTDSRYLTDDMMESLVNLINGIDRDNLVENPNYKRILDSKKVTDHHAIIPTIQSLNMNIEDIPKTEKNIYKLICLKLLEAVADTYVEEIVRVSLLVGDKIFTAKGKKVVNLGFKGIKSSFDENFNTMEKEKDNSILLPEIEEGMVFEIQNSEIREGFTQSPKHFTEDTLLSAMERAGNEELDKELDVEKKGLGTPATRAGIIEKLISVGYLERKKKQLLPTDKGVSLITVMPDNLKSPKLTAEWENKLTEISLGKGSDEEFLKGIDEMITDLVKTYSHIAVENKEKFQSNREVLGSCPRCKSYIFEGKKNFYCSNKECGFSLLKEDRFFTDKRKKLTKEMVKTLLSKGEVIVKGLYSKKTGKTYNAYISIEDTGKYINYKMRF</sequence>
<evidence type="ECO:0000256" key="3">
    <source>
        <dbReference type="ARBA" id="ARBA00012891"/>
    </source>
</evidence>
<dbReference type="GO" id="GO:0006265">
    <property type="term" value="P:DNA topological change"/>
    <property type="evidence" value="ECO:0007669"/>
    <property type="project" value="InterPro"/>
</dbReference>
<dbReference type="GO" id="GO:0003917">
    <property type="term" value="F:DNA topoisomerase type I (single strand cut, ATP-independent) activity"/>
    <property type="evidence" value="ECO:0007669"/>
    <property type="project" value="UniProtKB-EC"/>
</dbReference>
<dbReference type="Gene3D" id="3.40.50.140">
    <property type="match status" value="1"/>
</dbReference>
<evidence type="ECO:0000256" key="6">
    <source>
        <dbReference type="ARBA" id="ARBA00023029"/>
    </source>
</evidence>
<dbReference type="EMBL" id="FQXR01000011">
    <property type="protein sequence ID" value="SHI10979.1"/>
    <property type="molecule type" value="Genomic_DNA"/>
</dbReference>
<dbReference type="GO" id="GO:0043597">
    <property type="term" value="C:cytoplasmic replication fork"/>
    <property type="evidence" value="ECO:0007669"/>
    <property type="project" value="TreeGrafter"/>
</dbReference>
<feature type="domain" description="Toprim" evidence="13">
    <location>
        <begin position="1"/>
        <end position="134"/>
    </location>
</feature>
<accession>A0A1M5YGE9</accession>
<dbReference type="InterPro" id="IPR003601">
    <property type="entry name" value="Topo_IA_2"/>
</dbReference>
<dbReference type="Gene3D" id="1.10.460.10">
    <property type="entry name" value="Topoisomerase I, domain 2"/>
    <property type="match status" value="1"/>
</dbReference>
<evidence type="ECO:0000256" key="12">
    <source>
        <dbReference type="ARBA" id="ARBA00032877"/>
    </source>
</evidence>
<dbReference type="InterPro" id="IPR013825">
    <property type="entry name" value="Topo_IA_cen_sub2"/>
</dbReference>
<evidence type="ECO:0000259" key="14">
    <source>
        <dbReference type="PROSITE" id="PS52039"/>
    </source>
</evidence>
<evidence type="ECO:0000256" key="4">
    <source>
        <dbReference type="ARBA" id="ARBA00022723"/>
    </source>
</evidence>
<dbReference type="InterPro" id="IPR003602">
    <property type="entry name" value="Topo_IA_DNA-bd_dom"/>
</dbReference>
<dbReference type="RefSeq" id="WP_072744821.1">
    <property type="nucleotide sequence ID" value="NZ_FQXR01000011.1"/>
</dbReference>
<dbReference type="SUPFAM" id="SSF56712">
    <property type="entry name" value="Prokaryotic type I DNA topoisomerase"/>
    <property type="match status" value="1"/>
</dbReference>
<dbReference type="PRINTS" id="PR00417">
    <property type="entry name" value="PRTPISMRASEI"/>
</dbReference>
<protein>
    <recommendedName>
        <fullName evidence="3">DNA topoisomerase</fullName>
        <ecNumber evidence="3">5.6.2.1</ecNumber>
    </recommendedName>
    <alternativeName>
        <fullName evidence="12">Omega-protein</fullName>
    </alternativeName>
    <alternativeName>
        <fullName evidence="11">Relaxing enzyme</fullName>
    </alternativeName>
    <alternativeName>
        <fullName evidence="9">Swivelase</fullName>
    </alternativeName>
    <alternativeName>
        <fullName evidence="10">Untwisting enzyme</fullName>
    </alternativeName>
</protein>
<dbReference type="AlphaFoldDB" id="A0A1M5YGE9"/>
<dbReference type="NCBIfam" id="NF005829">
    <property type="entry name" value="PRK07726.1"/>
    <property type="match status" value="1"/>
</dbReference>
<dbReference type="SMART" id="SM00436">
    <property type="entry name" value="TOP1Bc"/>
    <property type="match status" value="1"/>
</dbReference>
<dbReference type="InterPro" id="IPR034144">
    <property type="entry name" value="TOPRIM_TopoIII"/>
</dbReference>
<dbReference type="STRING" id="1123281.SAMN02745180_02178"/>
<evidence type="ECO:0000256" key="7">
    <source>
        <dbReference type="ARBA" id="ARBA00023125"/>
    </source>
</evidence>
<dbReference type="EC" id="5.6.2.1" evidence="3"/>
<dbReference type="InterPro" id="IPR013497">
    <property type="entry name" value="Topo_IA_cen"/>
</dbReference>
<dbReference type="Gene3D" id="2.70.20.10">
    <property type="entry name" value="Topoisomerase I, domain 3"/>
    <property type="match status" value="1"/>
</dbReference>
<dbReference type="SMART" id="SM00437">
    <property type="entry name" value="TOP1Ac"/>
    <property type="match status" value="1"/>
</dbReference>
<dbReference type="CDD" id="cd00186">
    <property type="entry name" value="TOP1Ac"/>
    <property type="match status" value="1"/>
</dbReference>
<proteinExistence type="inferred from homology"/>
<dbReference type="Gene3D" id="1.10.290.10">
    <property type="entry name" value="Topoisomerase I, domain 4"/>
    <property type="match status" value="1"/>
</dbReference>
<dbReference type="Pfam" id="PF01131">
    <property type="entry name" value="Topoisom_bac"/>
    <property type="match status" value="1"/>
</dbReference>
<gene>
    <name evidence="15" type="ORF">SAMN02745180_02178</name>
</gene>
<evidence type="ECO:0000256" key="1">
    <source>
        <dbReference type="ARBA" id="ARBA00000213"/>
    </source>
</evidence>
<evidence type="ECO:0000259" key="13">
    <source>
        <dbReference type="PROSITE" id="PS50880"/>
    </source>
</evidence>
<evidence type="ECO:0000256" key="10">
    <source>
        <dbReference type="ARBA" id="ARBA00031985"/>
    </source>
</evidence>
<keyword evidence="5" id="KW-0460">Magnesium</keyword>
<dbReference type="PANTHER" id="PTHR11390:SF21">
    <property type="entry name" value="DNA TOPOISOMERASE 3-ALPHA"/>
    <property type="match status" value="1"/>
</dbReference>
<dbReference type="InterPro" id="IPR023406">
    <property type="entry name" value="Topo_IA_AS"/>
</dbReference>
<keyword evidence="4" id="KW-0479">Metal-binding</keyword>
<dbReference type="SMART" id="SM00493">
    <property type="entry name" value="TOPRIM"/>
    <property type="match status" value="1"/>
</dbReference>
<evidence type="ECO:0000256" key="11">
    <source>
        <dbReference type="ARBA" id="ARBA00032235"/>
    </source>
</evidence>
<comment type="catalytic activity">
    <reaction evidence="1">
        <text>ATP-independent breakage of single-stranded DNA, followed by passage and rejoining.</text>
        <dbReference type="EC" id="5.6.2.1"/>
    </reaction>
</comment>
<dbReference type="InterPro" id="IPR005738">
    <property type="entry name" value="TopoIII"/>
</dbReference>
<dbReference type="PROSITE" id="PS52039">
    <property type="entry name" value="TOPO_IA_2"/>
    <property type="match status" value="1"/>
</dbReference>
<keyword evidence="6" id="KW-0799">Topoisomerase</keyword>
<dbReference type="Proteomes" id="UP000184389">
    <property type="component" value="Unassembled WGS sequence"/>
</dbReference>
<dbReference type="PROSITE" id="PS50880">
    <property type="entry name" value="TOPRIM"/>
    <property type="match status" value="1"/>
</dbReference>
<dbReference type="Pfam" id="PF01751">
    <property type="entry name" value="Toprim"/>
    <property type="match status" value="1"/>
</dbReference>
<keyword evidence="16" id="KW-1185">Reference proteome</keyword>
<dbReference type="GO" id="GO:0003677">
    <property type="term" value="F:DNA binding"/>
    <property type="evidence" value="ECO:0007669"/>
    <property type="project" value="UniProtKB-KW"/>
</dbReference>
<organism evidence="15 16">
    <name type="scientific">Sporanaerobacter acetigenes DSM 13106</name>
    <dbReference type="NCBI Taxonomy" id="1123281"/>
    <lineage>
        <taxon>Bacteria</taxon>
        <taxon>Bacillati</taxon>
        <taxon>Bacillota</taxon>
        <taxon>Tissierellia</taxon>
        <taxon>Tissierellales</taxon>
        <taxon>Sporanaerobacteraceae</taxon>
        <taxon>Sporanaerobacter</taxon>
    </lineage>
</organism>
<keyword evidence="7" id="KW-0238">DNA-binding</keyword>
<dbReference type="GO" id="GO:0046872">
    <property type="term" value="F:metal ion binding"/>
    <property type="evidence" value="ECO:0007669"/>
    <property type="project" value="UniProtKB-KW"/>
</dbReference>
<dbReference type="InterPro" id="IPR013826">
    <property type="entry name" value="Topo_IA_cen_sub3"/>
</dbReference>